<comment type="caution">
    <text evidence="2">The sequence shown here is derived from an EMBL/GenBank/DDBJ whole genome shotgun (WGS) entry which is preliminary data.</text>
</comment>
<dbReference type="EMBL" id="NQMN01000006">
    <property type="protein sequence ID" value="PAF54595.1"/>
    <property type="molecule type" value="Genomic_DNA"/>
</dbReference>
<feature type="non-terminal residue" evidence="2">
    <location>
        <position position="1"/>
    </location>
</feature>
<feature type="non-terminal residue" evidence="2">
    <location>
        <position position="387"/>
    </location>
</feature>
<dbReference type="RefSeq" id="WP_143823440.1">
    <property type="nucleotide sequence ID" value="NZ_FWXE01000037.1"/>
</dbReference>
<keyword evidence="3" id="KW-1185">Reference proteome</keyword>
<protein>
    <recommendedName>
        <fullName evidence="1">Lipoprotein-associated type-17 domain-containing protein</fullName>
    </recommendedName>
</protein>
<feature type="domain" description="Lipoprotein-associated type-17" evidence="1">
    <location>
        <begin position="3"/>
        <end position="51"/>
    </location>
</feature>
<dbReference type="Pfam" id="PF04200">
    <property type="entry name" value="Lipoprotein_17"/>
    <property type="match status" value="4"/>
</dbReference>
<feature type="domain" description="Lipoprotein-associated type-17" evidence="1">
    <location>
        <begin position="179"/>
        <end position="269"/>
    </location>
</feature>
<name>A0ABX4H3W6_9BACT</name>
<feature type="domain" description="Lipoprotein-associated type-17" evidence="1">
    <location>
        <begin position="284"/>
        <end position="375"/>
    </location>
</feature>
<proteinExistence type="predicted"/>
<dbReference type="Proteomes" id="UP000217033">
    <property type="component" value="Unassembled WGS sequence"/>
</dbReference>
<accession>A0ABX4H3W6</accession>
<feature type="domain" description="Lipoprotein-associated type-17" evidence="1">
    <location>
        <begin position="64"/>
        <end position="156"/>
    </location>
</feature>
<dbReference type="InterPro" id="IPR007326">
    <property type="entry name" value="Lipoprotein-assoc_dom"/>
</dbReference>
<reference evidence="2" key="1">
    <citation type="submission" date="2017-08" db="EMBL/GenBank/DDBJ databases">
        <authorList>
            <person name="Alvarez-Ponce D."/>
            <person name="Weitzman C.L."/>
            <person name="Tillett R.L."/>
            <person name="Sandmeier F.C."/>
            <person name="Tracy C.R."/>
        </authorList>
    </citation>
    <scope>NUCLEOTIDE SEQUENCE [LARGE SCALE GENOMIC DNA]</scope>
    <source>
        <strain evidence="2">PS6</strain>
    </source>
</reference>
<evidence type="ECO:0000313" key="2">
    <source>
        <dbReference type="EMBL" id="PAF54595.1"/>
    </source>
</evidence>
<evidence type="ECO:0000259" key="1">
    <source>
        <dbReference type="Pfam" id="PF04200"/>
    </source>
</evidence>
<organism evidence="2 3">
    <name type="scientific">Mycoplasmopsis agassizii</name>
    <dbReference type="NCBI Taxonomy" id="33922"/>
    <lineage>
        <taxon>Bacteria</taxon>
        <taxon>Bacillati</taxon>
        <taxon>Mycoplasmatota</taxon>
        <taxon>Mycoplasmoidales</taxon>
        <taxon>Metamycoplasmataceae</taxon>
        <taxon>Mycoplasmopsis</taxon>
    </lineage>
</organism>
<sequence length="387" mass="40793">VTSGANDTDGTLKVKVVLKSTSGTTTNYYKQNGDTGAAADGVEVTISGFATSKDAVTKWYSESVKDTSVASNETLKAKKPSEVTAEELKSLFTAPTTLTGSTVEVEKVANGDNDVAGNLKLKVTLKQGDNFFKEDGSTVLEANKATAGKTVTISGFVASDANAAKASTWYETKVQDQHVEEIEALKTKKPSEVSDTTDKTELDKLFALPTGDGAFDPTATIEYSDLKANDYTGSLSLKVALKVGDKFYDKDGNQLDAAKGETVELTGFADYKEAIKTWYTAVTDKTVESAELKAKAASAATEADIKGLFTAPDQTTLPNSEFSVTLTADDAAGTVSVKVVFSATVDGKKLNFNANGSLDESETATGKTVTVSGFKVDTTKADVTSWY</sequence>
<evidence type="ECO:0000313" key="3">
    <source>
        <dbReference type="Proteomes" id="UP000217033"/>
    </source>
</evidence>
<gene>
    <name evidence="2" type="ORF">CJF60_05125</name>
</gene>